<feature type="chain" id="PRO_5031076606" evidence="1">
    <location>
        <begin position="22"/>
        <end position="241"/>
    </location>
</feature>
<proteinExistence type="predicted"/>
<comment type="caution">
    <text evidence="2">The sequence shown here is derived from an EMBL/GenBank/DDBJ whole genome shotgun (WGS) entry which is preliminary data.</text>
</comment>
<keyword evidence="1" id="KW-0732">Signal</keyword>
<dbReference type="RefSeq" id="WP_182998206.1">
    <property type="nucleotide sequence ID" value="NZ_JABEQJ010000019.1"/>
</dbReference>
<gene>
    <name evidence="2" type="ORF">HLH48_14550</name>
</gene>
<dbReference type="EMBL" id="JABEQJ010000019">
    <property type="protein sequence ID" value="MBB2161376.1"/>
    <property type="molecule type" value="Genomic_DNA"/>
</dbReference>
<reference evidence="2 3" key="1">
    <citation type="submission" date="2020-04" db="EMBL/GenBank/DDBJ databases">
        <title>Description of novel Gluconacetobacter.</title>
        <authorList>
            <person name="Sombolestani A."/>
        </authorList>
    </citation>
    <scope>NUCLEOTIDE SEQUENCE [LARGE SCALE GENOMIC DNA]</scope>
    <source>
        <strain evidence="2 3">LMG 19747</strain>
    </source>
</reference>
<dbReference type="AlphaFoldDB" id="A0A7W4IEH3"/>
<feature type="signal peptide" evidence="1">
    <location>
        <begin position="1"/>
        <end position="21"/>
    </location>
</feature>
<sequence>MRLGLLAVVAACLLAAPPAGAEDITIRGAAPRVTVSTLRRMAATADAIRLRDGRPTGLQLHVHAMLEPGDRPPEDANIVLAAKRGPISLFPAGGDEIVLPTDPVLRAENPDVVATLARGQDIGFRATVGLDHPPASRFTAGDAVGWMATLDRQIHRQAGFLMSAFLPDTKTVILTLPAGSELSVTEDGRTFSLVRNRSPAPYDFALQPRTYPAAAVFASTKPISGITMIFPIPLNRWKRTD</sequence>
<dbReference type="Proteomes" id="UP000589085">
    <property type="component" value="Unassembled WGS sequence"/>
</dbReference>
<protein>
    <submittedName>
        <fullName evidence="2">Uncharacterized protein</fullName>
    </submittedName>
</protein>
<organism evidence="2 3">
    <name type="scientific">Gluconacetobacter sacchari</name>
    <dbReference type="NCBI Taxonomy" id="92759"/>
    <lineage>
        <taxon>Bacteria</taxon>
        <taxon>Pseudomonadati</taxon>
        <taxon>Pseudomonadota</taxon>
        <taxon>Alphaproteobacteria</taxon>
        <taxon>Acetobacterales</taxon>
        <taxon>Acetobacteraceae</taxon>
        <taxon>Gluconacetobacter</taxon>
    </lineage>
</organism>
<evidence type="ECO:0000256" key="1">
    <source>
        <dbReference type="SAM" id="SignalP"/>
    </source>
</evidence>
<evidence type="ECO:0000313" key="3">
    <source>
        <dbReference type="Proteomes" id="UP000589085"/>
    </source>
</evidence>
<name>A0A7W4IEH3_9PROT</name>
<evidence type="ECO:0000313" key="2">
    <source>
        <dbReference type="EMBL" id="MBB2161376.1"/>
    </source>
</evidence>
<accession>A0A7W4IEH3</accession>